<evidence type="ECO:0000313" key="2">
    <source>
        <dbReference type="EMBL" id="KAF9756863.1"/>
    </source>
</evidence>
<evidence type="ECO:0000313" key="3">
    <source>
        <dbReference type="Proteomes" id="UP000616885"/>
    </source>
</evidence>
<protein>
    <submittedName>
        <fullName evidence="2">Uncharacterized protein</fullName>
    </submittedName>
</protein>
<accession>A0A8H7NJG5</accession>
<sequence length="154" mass="17392">MGSSQESLDISTDDHDSDDAAIERGITHPISKPAQAPWDLTISHEDLQKFLEGSRPRDMDDKWLCETFGPNSEGEYLVHFTRSWTSFTIIAIRVQAELNEDGEPFPDKPVRVHEILWETDREKYNSSNSTSESMKEMARGLAKGLVQVKLPGSE</sequence>
<evidence type="ECO:0000256" key="1">
    <source>
        <dbReference type="SAM" id="MobiDB-lite"/>
    </source>
</evidence>
<dbReference type="AlphaFoldDB" id="A0A8H7NJG5"/>
<comment type="caution">
    <text evidence="2">The sequence shown here is derived from an EMBL/GenBank/DDBJ whole genome shotgun (WGS) entry which is preliminary data.</text>
</comment>
<name>A0A8H7NJG5_BIOOC</name>
<organism evidence="2 3">
    <name type="scientific">Bionectria ochroleuca</name>
    <name type="common">Gliocladium roseum</name>
    <dbReference type="NCBI Taxonomy" id="29856"/>
    <lineage>
        <taxon>Eukaryota</taxon>
        <taxon>Fungi</taxon>
        <taxon>Dikarya</taxon>
        <taxon>Ascomycota</taxon>
        <taxon>Pezizomycotina</taxon>
        <taxon>Sordariomycetes</taxon>
        <taxon>Hypocreomycetidae</taxon>
        <taxon>Hypocreales</taxon>
        <taxon>Bionectriaceae</taxon>
        <taxon>Clonostachys</taxon>
    </lineage>
</organism>
<gene>
    <name evidence="2" type="ORF">IM811_007807</name>
</gene>
<feature type="region of interest" description="Disordered" evidence="1">
    <location>
        <begin position="1"/>
        <end position="21"/>
    </location>
</feature>
<reference evidence="2" key="1">
    <citation type="submission" date="2020-10" db="EMBL/GenBank/DDBJ databases">
        <title>High-Quality Genome Resource of Clonostachys rosea strain S41 by Oxford Nanopore Long-Read Sequencing.</title>
        <authorList>
            <person name="Wang H."/>
        </authorList>
    </citation>
    <scope>NUCLEOTIDE SEQUENCE</scope>
    <source>
        <strain evidence="2">S41</strain>
    </source>
</reference>
<dbReference type="Proteomes" id="UP000616885">
    <property type="component" value="Unassembled WGS sequence"/>
</dbReference>
<dbReference type="EMBL" id="JADCTT010000002">
    <property type="protein sequence ID" value="KAF9756863.1"/>
    <property type="molecule type" value="Genomic_DNA"/>
</dbReference>
<proteinExistence type="predicted"/>